<accession>A0A1H8F1J1</accession>
<proteinExistence type="predicted"/>
<evidence type="ECO:0000313" key="9">
    <source>
        <dbReference type="EMBL" id="SEN25254.1"/>
    </source>
</evidence>
<evidence type="ECO:0000259" key="8">
    <source>
        <dbReference type="Pfam" id="PF02687"/>
    </source>
</evidence>
<dbReference type="EMBL" id="FOCP01000011">
    <property type="protein sequence ID" value="SEN25254.1"/>
    <property type="molecule type" value="Genomic_DNA"/>
</dbReference>
<feature type="transmembrane region" description="Helical" evidence="7">
    <location>
        <begin position="268"/>
        <end position="291"/>
    </location>
</feature>
<keyword evidence="5 7" id="KW-1133">Transmembrane helix</keyword>
<keyword evidence="6 7" id="KW-0472">Membrane</keyword>
<comment type="subcellular location">
    <subcellularLocation>
        <location evidence="1">Cell membrane</location>
        <topology evidence="1">Multi-pass membrane protein</topology>
    </subcellularLocation>
</comment>
<dbReference type="STRING" id="917.SAMN05216326_12439"/>
<dbReference type="InterPro" id="IPR051125">
    <property type="entry name" value="ABC-4/HrtB_transporter"/>
</dbReference>
<dbReference type="InterPro" id="IPR003838">
    <property type="entry name" value="ABC3_permease_C"/>
</dbReference>
<keyword evidence="4 7" id="KW-0812">Transmembrane</keyword>
<feature type="transmembrane region" description="Helical" evidence="7">
    <location>
        <begin position="25"/>
        <end position="45"/>
    </location>
</feature>
<dbReference type="PANTHER" id="PTHR43738:SF1">
    <property type="entry name" value="HEMIN TRANSPORT SYSTEM PERMEASE PROTEIN HRTB-RELATED"/>
    <property type="match status" value="1"/>
</dbReference>
<gene>
    <name evidence="9" type="ORF">SAMN05216325_11154</name>
</gene>
<evidence type="ECO:0000256" key="1">
    <source>
        <dbReference type="ARBA" id="ARBA00004651"/>
    </source>
</evidence>
<keyword evidence="2" id="KW-0813">Transport</keyword>
<keyword evidence="3" id="KW-1003">Cell membrane</keyword>
<feature type="transmembrane region" description="Helical" evidence="7">
    <location>
        <begin position="358"/>
        <end position="377"/>
    </location>
</feature>
<dbReference type="PANTHER" id="PTHR43738">
    <property type="entry name" value="ABC TRANSPORTER, MEMBRANE PROTEIN"/>
    <property type="match status" value="1"/>
</dbReference>
<evidence type="ECO:0000256" key="3">
    <source>
        <dbReference type="ARBA" id="ARBA00022475"/>
    </source>
</evidence>
<dbReference type="Pfam" id="PF02687">
    <property type="entry name" value="FtsX"/>
    <property type="match status" value="1"/>
</dbReference>
<dbReference type="Proteomes" id="UP000199459">
    <property type="component" value="Unassembled WGS sequence"/>
</dbReference>
<evidence type="ECO:0000256" key="6">
    <source>
        <dbReference type="ARBA" id="ARBA00023136"/>
    </source>
</evidence>
<evidence type="ECO:0000313" key="10">
    <source>
        <dbReference type="Proteomes" id="UP000199459"/>
    </source>
</evidence>
<organism evidence="9 10">
    <name type="scientific">Nitrosomonas marina</name>
    <dbReference type="NCBI Taxonomy" id="917"/>
    <lineage>
        <taxon>Bacteria</taxon>
        <taxon>Pseudomonadati</taxon>
        <taxon>Pseudomonadota</taxon>
        <taxon>Betaproteobacteria</taxon>
        <taxon>Nitrosomonadales</taxon>
        <taxon>Nitrosomonadaceae</taxon>
        <taxon>Nitrosomonas</taxon>
    </lineage>
</organism>
<name>A0A1H8F1J1_9PROT</name>
<dbReference type="PIRSF" id="PIRSF031773">
    <property type="entry name" value="DevC"/>
    <property type="match status" value="1"/>
</dbReference>
<sequence length="389" mass="44220">MSIVNTWFFPTRLAWRQLIHDRLKLAAATSGVLFACVLVFMQLGFKDALYASAASMPLKFDGDLFLIHQQSEAMWRPAQFERSELMRALGHPAVAEVAPLYLSLATFKALDTQVKRTLMVYGYDPDTDLLNVDAIKTRKRELRVKDTVLFDEYSRPEFGPVSNMLEAGQNRTEVNDYKVTILGVFQLGISFAADGNIVTSDLNFLRIFPNRNAEEIDVGVIRLQPGVFIPEIKEELRAHLNDFVKIYTYEEVLKHERLYWENAAPIGFIFNFGTIMGLIVGMVIVYQILFTEINNYRFEFATLKAMGYPHSYFIRMVFASAFILAILGFVPGLALSSSLYNLAESQIFIPMPMTFEKAFTVFVFILFMCTTAGFLAIHRLDSANPADMF</sequence>
<dbReference type="AlphaFoldDB" id="A0A1H8F1J1"/>
<evidence type="ECO:0000256" key="7">
    <source>
        <dbReference type="SAM" id="Phobius"/>
    </source>
</evidence>
<feature type="transmembrane region" description="Helical" evidence="7">
    <location>
        <begin position="312"/>
        <end position="338"/>
    </location>
</feature>
<dbReference type="NCBIfam" id="TIGR01185">
    <property type="entry name" value="devC"/>
    <property type="match status" value="1"/>
</dbReference>
<evidence type="ECO:0000256" key="2">
    <source>
        <dbReference type="ARBA" id="ARBA00022448"/>
    </source>
</evidence>
<dbReference type="InterPro" id="IPR005891">
    <property type="entry name" value="DevC"/>
</dbReference>
<evidence type="ECO:0000256" key="5">
    <source>
        <dbReference type="ARBA" id="ARBA00022989"/>
    </source>
</evidence>
<dbReference type="GO" id="GO:0005886">
    <property type="term" value="C:plasma membrane"/>
    <property type="evidence" value="ECO:0007669"/>
    <property type="project" value="UniProtKB-SubCell"/>
</dbReference>
<evidence type="ECO:0000256" key="4">
    <source>
        <dbReference type="ARBA" id="ARBA00022692"/>
    </source>
</evidence>
<protein>
    <submittedName>
        <fullName evidence="9">Putative ABC transport system permease protein</fullName>
    </submittedName>
</protein>
<reference evidence="9 10" key="1">
    <citation type="submission" date="2016-10" db="EMBL/GenBank/DDBJ databases">
        <authorList>
            <person name="de Groot N.N."/>
        </authorList>
    </citation>
    <scope>NUCLEOTIDE SEQUENCE [LARGE SCALE GENOMIC DNA]</scope>
    <source>
        <strain evidence="9 10">Nm22</strain>
    </source>
</reference>
<feature type="domain" description="ABC3 transporter permease C-terminal" evidence="8">
    <location>
        <begin position="273"/>
        <end position="380"/>
    </location>
</feature>